<dbReference type="InterPro" id="IPR016135">
    <property type="entry name" value="UBQ-conjugating_enzyme/RWD"/>
</dbReference>
<dbReference type="InterPro" id="IPR050113">
    <property type="entry name" value="Ub_conjugating_enzyme"/>
</dbReference>
<name>A0A9P4TV62_9PEZI</name>
<feature type="non-terminal residue" evidence="3">
    <location>
        <position position="1"/>
    </location>
</feature>
<feature type="domain" description="UBC core" evidence="2">
    <location>
        <begin position="1"/>
        <end position="151"/>
    </location>
</feature>
<feature type="non-terminal residue" evidence="3">
    <location>
        <position position="151"/>
    </location>
</feature>
<dbReference type="PROSITE" id="PS50127">
    <property type="entry name" value="UBC_2"/>
    <property type="match status" value="1"/>
</dbReference>
<keyword evidence="1" id="KW-0833">Ubl conjugation pathway</keyword>
<evidence type="ECO:0000313" key="4">
    <source>
        <dbReference type="Proteomes" id="UP000800235"/>
    </source>
</evidence>
<protein>
    <submittedName>
        <fullName evidence="3">Ubiquitin conjugating enzyme</fullName>
    </submittedName>
</protein>
<proteinExistence type="predicted"/>
<dbReference type="AlphaFoldDB" id="A0A9P4TV62"/>
<evidence type="ECO:0000313" key="3">
    <source>
        <dbReference type="EMBL" id="KAF2423521.1"/>
    </source>
</evidence>
<dbReference type="SMART" id="SM00212">
    <property type="entry name" value="UBCc"/>
    <property type="match status" value="1"/>
</dbReference>
<sequence>QATKRIMSEWRNLMESPPPWTIAAPAGDDLGRWRGFILGPPHTPYSGGAFEIEVVFPPDYPIKPMSARFITRIFHPNVTEMGIVIIGPLTKEAWSPVQTISHILMHITSIMIEPVEPFDCEELSSERETLFVLDRRAFDEKAKDWTEKYAV</sequence>
<dbReference type="Gene3D" id="3.10.110.10">
    <property type="entry name" value="Ubiquitin Conjugating Enzyme"/>
    <property type="match status" value="1"/>
</dbReference>
<dbReference type="Pfam" id="PF00179">
    <property type="entry name" value="UQ_con"/>
    <property type="match status" value="1"/>
</dbReference>
<dbReference type="InterPro" id="IPR000608">
    <property type="entry name" value="UBC"/>
</dbReference>
<gene>
    <name evidence="3" type="ORF">EJ08DRAFT_566782</name>
</gene>
<dbReference type="Proteomes" id="UP000800235">
    <property type="component" value="Unassembled WGS sequence"/>
</dbReference>
<keyword evidence="4" id="KW-1185">Reference proteome</keyword>
<evidence type="ECO:0000256" key="1">
    <source>
        <dbReference type="ARBA" id="ARBA00022786"/>
    </source>
</evidence>
<dbReference type="EMBL" id="MU007081">
    <property type="protein sequence ID" value="KAF2423521.1"/>
    <property type="molecule type" value="Genomic_DNA"/>
</dbReference>
<organism evidence="3 4">
    <name type="scientific">Tothia fuscella</name>
    <dbReference type="NCBI Taxonomy" id="1048955"/>
    <lineage>
        <taxon>Eukaryota</taxon>
        <taxon>Fungi</taxon>
        <taxon>Dikarya</taxon>
        <taxon>Ascomycota</taxon>
        <taxon>Pezizomycotina</taxon>
        <taxon>Dothideomycetes</taxon>
        <taxon>Pleosporomycetidae</taxon>
        <taxon>Venturiales</taxon>
        <taxon>Cylindrosympodiaceae</taxon>
        <taxon>Tothia</taxon>
    </lineage>
</organism>
<dbReference type="OrthoDB" id="9978460at2759"/>
<comment type="caution">
    <text evidence="3">The sequence shown here is derived from an EMBL/GenBank/DDBJ whole genome shotgun (WGS) entry which is preliminary data.</text>
</comment>
<dbReference type="PANTHER" id="PTHR24067">
    <property type="entry name" value="UBIQUITIN-CONJUGATING ENZYME E2"/>
    <property type="match status" value="1"/>
</dbReference>
<accession>A0A9P4TV62</accession>
<evidence type="ECO:0000259" key="2">
    <source>
        <dbReference type="PROSITE" id="PS50127"/>
    </source>
</evidence>
<dbReference type="SUPFAM" id="SSF54495">
    <property type="entry name" value="UBC-like"/>
    <property type="match status" value="1"/>
</dbReference>
<reference evidence="3" key="1">
    <citation type="journal article" date="2020" name="Stud. Mycol.">
        <title>101 Dothideomycetes genomes: a test case for predicting lifestyles and emergence of pathogens.</title>
        <authorList>
            <person name="Haridas S."/>
            <person name="Albert R."/>
            <person name="Binder M."/>
            <person name="Bloem J."/>
            <person name="Labutti K."/>
            <person name="Salamov A."/>
            <person name="Andreopoulos B."/>
            <person name="Baker S."/>
            <person name="Barry K."/>
            <person name="Bills G."/>
            <person name="Bluhm B."/>
            <person name="Cannon C."/>
            <person name="Castanera R."/>
            <person name="Culley D."/>
            <person name="Daum C."/>
            <person name="Ezra D."/>
            <person name="Gonzalez J."/>
            <person name="Henrissat B."/>
            <person name="Kuo A."/>
            <person name="Liang C."/>
            <person name="Lipzen A."/>
            <person name="Lutzoni F."/>
            <person name="Magnuson J."/>
            <person name="Mondo S."/>
            <person name="Nolan M."/>
            <person name="Ohm R."/>
            <person name="Pangilinan J."/>
            <person name="Park H.-J."/>
            <person name="Ramirez L."/>
            <person name="Alfaro M."/>
            <person name="Sun H."/>
            <person name="Tritt A."/>
            <person name="Yoshinaga Y."/>
            <person name="Zwiers L.-H."/>
            <person name="Turgeon B."/>
            <person name="Goodwin S."/>
            <person name="Spatafora J."/>
            <person name="Crous P."/>
            <person name="Grigoriev I."/>
        </authorList>
    </citation>
    <scope>NUCLEOTIDE SEQUENCE</scope>
    <source>
        <strain evidence="3">CBS 130266</strain>
    </source>
</reference>